<dbReference type="PANTHER" id="PTHR30469:SF15">
    <property type="entry name" value="HLYD FAMILY OF SECRETION PROTEINS"/>
    <property type="match status" value="1"/>
</dbReference>
<dbReference type="InterPro" id="IPR006143">
    <property type="entry name" value="RND_pump_MFP"/>
</dbReference>
<comment type="caution">
    <text evidence="4">The sequence shown here is derived from an EMBL/GenBank/DDBJ whole genome shotgun (WGS) entry which is preliminary data.</text>
</comment>
<sequence length="244" mass="25375">MKTSRTDDMTISRKRLMLIVLGALLGLATLARLGVRLLLGPSLPAYRVTVKPLVQTVVATGRLSSVTAASLGATVTARVVATPVEEGSAVRKGAVLLRLESDEAVALRAQAQAAVAQAEATLAEAQRHYQRQHGLFTQGFISQAAMDSEAKALQLAQAQLDAASQQRTATDVRLSQLTVRAPADGVLVKRNVEAGALVTAGSAALTFAPAGQTEVLLDMDERYLARLALGRAARGGGCLPAGSV</sequence>
<reference evidence="4 5" key="1">
    <citation type="submission" date="2019-11" db="EMBL/GenBank/DDBJ databases">
        <title>Draft genome sequence of Paludibacterium sp. dN18-1.</title>
        <authorList>
            <person name="Im W.-T."/>
        </authorList>
    </citation>
    <scope>NUCLEOTIDE SEQUENCE [LARGE SCALE GENOMIC DNA]</scope>
    <source>
        <strain evidence="5">dN 18-1</strain>
    </source>
</reference>
<organism evidence="4 5">
    <name type="scientific">Paludibacterium denitrificans</name>
    <dbReference type="NCBI Taxonomy" id="2675226"/>
    <lineage>
        <taxon>Bacteria</taxon>
        <taxon>Pseudomonadati</taxon>
        <taxon>Pseudomonadota</taxon>
        <taxon>Betaproteobacteria</taxon>
        <taxon>Neisseriales</taxon>
        <taxon>Chromobacteriaceae</taxon>
        <taxon>Paludibacterium</taxon>
    </lineage>
</organism>
<dbReference type="AlphaFoldDB" id="A0A844GDT7"/>
<dbReference type="GO" id="GO:0015562">
    <property type="term" value="F:efflux transmembrane transporter activity"/>
    <property type="evidence" value="ECO:0007669"/>
    <property type="project" value="TreeGrafter"/>
</dbReference>
<proteinExistence type="inferred from homology"/>
<keyword evidence="5" id="KW-1185">Reference proteome</keyword>
<protein>
    <submittedName>
        <fullName evidence="4">Efflux RND transporter periplasmic adaptor subunit</fullName>
    </submittedName>
</protein>
<dbReference type="SUPFAM" id="SSF111369">
    <property type="entry name" value="HlyD-like secretion proteins"/>
    <property type="match status" value="1"/>
</dbReference>
<name>A0A844GDT7_9NEIS</name>
<accession>A0A844GDT7</accession>
<evidence type="ECO:0000256" key="1">
    <source>
        <dbReference type="ARBA" id="ARBA00009477"/>
    </source>
</evidence>
<dbReference type="NCBIfam" id="TIGR01730">
    <property type="entry name" value="RND_mfp"/>
    <property type="match status" value="1"/>
</dbReference>
<evidence type="ECO:0000259" key="3">
    <source>
        <dbReference type="Pfam" id="PF25917"/>
    </source>
</evidence>
<dbReference type="Pfam" id="PF25917">
    <property type="entry name" value="BSH_RND"/>
    <property type="match status" value="1"/>
</dbReference>
<dbReference type="Gene3D" id="1.10.287.470">
    <property type="entry name" value="Helix hairpin bin"/>
    <property type="match status" value="1"/>
</dbReference>
<evidence type="ECO:0000256" key="2">
    <source>
        <dbReference type="SAM" id="Coils"/>
    </source>
</evidence>
<feature type="domain" description="Multidrug resistance protein MdtA-like barrel-sandwich hybrid" evidence="3">
    <location>
        <begin position="69"/>
        <end position="204"/>
    </location>
</feature>
<dbReference type="InterPro" id="IPR058625">
    <property type="entry name" value="MdtA-like_BSH"/>
</dbReference>
<feature type="coiled-coil region" evidence="2">
    <location>
        <begin position="108"/>
        <end position="166"/>
    </location>
</feature>
<dbReference type="PANTHER" id="PTHR30469">
    <property type="entry name" value="MULTIDRUG RESISTANCE PROTEIN MDTA"/>
    <property type="match status" value="1"/>
</dbReference>
<gene>
    <name evidence="4" type="ORF">GKE73_11395</name>
</gene>
<comment type="similarity">
    <text evidence="1">Belongs to the membrane fusion protein (MFP) (TC 8.A.1) family.</text>
</comment>
<dbReference type="EMBL" id="WLYX01000001">
    <property type="protein sequence ID" value="MTD33480.1"/>
    <property type="molecule type" value="Genomic_DNA"/>
</dbReference>
<keyword evidence="2" id="KW-0175">Coiled coil</keyword>
<dbReference type="Proteomes" id="UP000446658">
    <property type="component" value="Unassembled WGS sequence"/>
</dbReference>
<evidence type="ECO:0000313" key="4">
    <source>
        <dbReference type="EMBL" id="MTD33480.1"/>
    </source>
</evidence>
<dbReference type="GO" id="GO:1990281">
    <property type="term" value="C:efflux pump complex"/>
    <property type="evidence" value="ECO:0007669"/>
    <property type="project" value="TreeGrafter"/>
</dbReference>
<evidence type="ECO:0000313" key="5">
    <source>
        <dbReference type="Proteomes" id="UP000446658"/>
    </source>
</evidence>
<dbReference type="Gene3D" id="2.40.50.100">
    <property type="match status" value="1"/>
</dbReference>